<gene>
    <name evidence="3" type="ORF">FK220_000145</name>
</gene>
<feature type="domain" description="UspA" evidence="2">
    <location>
        <begin position="1"/>
        <end position="146"/>
    </location>
</feature>
<dbReference type="InterPro" id="IPR006015">
    <property type="entry name" value="Universal_stress_UspA"/>
</dbReference>
<evidence type="ECO:0000259" key="2">
    <source>
        <dbReference type="Pfam" id="PF00582"/>
    </source>
</evidence>
<name>A0A967AP73_9FLAO</name>
<proteinExistence type="inferred from homology"/>
<dbReference type="PANTHER" id="PTHR46268">
    <property type="entry name" value="STRESS RESPONSE PROTEIN NHAX"/>
    <property type="match status" value="1"/>
</dbReference>
<comment type="similarity">
    <text evidence="1">Belongs to the universal stress protein A family.</text>
</comment>
<dbReference type="Gene3D" id="3.40.50.12370">
    <property type="match status" value="1"/>
</dbReference>
<dbReference type="AlphaFoldDB" id="A0A967AP73"/>
<dbReference type="InterPro" id="IPR006016">
    <property type="entry name" value="UspA"/>
</dbReference>
<keyword evidence="4" id="KW-1185">Reference proteome</keyword>
<organism evidence="3 4">
    <name type="scientific">Pelagihabitans pacificus</name>
    <dbReference type="NCBI Taxonomy" id="2696054"/>
    <lineage>
        <taxon>Bacteria</taxon>
        <taxon>Pseudomonadati</taxon>
        <taxon>Bacteroidota</taxon>
        <taxon>Flavobacteriia</taxon>
        <taxon>Flavobacteriales</taxon>
        <taxon>Flavobacteriaceae</taxon>
        <taxon>Pelagihabitans</taxon>
    </lineage>
</organism>
<evidence type="ECO:0000313" key="3">
    <source>
        <dbReference type="EMBL" id="NHF57729.1"/>
    </source>
</evidence>
<comment type="caution">
    <text evidence="3">The sequence shown here is derived from an EMBL/GenBank/DDBJ whole genome shotgun (WGS) entry which is preliminary data.</text>
</comment>
<protein>
    <submittedName>
        <fullName evidence="3">Universal stress protein</fullName>
    </submittedName>
</protein>
<dbReference type="PRINTS" id="PR01438">
    <property type="entry name" value="UNVRSLSTRESS"/>
</dbReference>
<dbReference type="SUPFAM" id="SSF52402">
    <property type="entry name" value="Adenine nucleotide alpha hydrolases-like"/>
    <property type="match status" value="2"/>
</dbReference>
<dbReference type="PANTHER" id="PTHR46268:SF6">
    <property type="entry name" value="UNIVERSAL STRESS PROTEIN UP12"/>
    <property type="match status" value="1"/>
</dbReference>
<dbReference type="Pfam" id="PF00582">
    <property type="entry name" value="Usp"/>
    <property type="match status" value="1"/>
</dbReference>
<reference evidence="3" key="2">
    <citation type="submission" date="2020-03" db="EMBL/GenBank/DDBJ databases">
        <title>Flavobacteriaceae bacterium strain TP-CH-4, a member of the family Flavobacteriaceae isolated from a deep-sea seamount.</title>
        <authorList>
            <person name="Zhang D.-C."/>
        </authorList>
    </citation>
    <scope>NUCLEOTIDE SEQUENCE</scope>
    <source>
        <strain evidence="3">TP-CH-4</strain>
    </source>
</reference>
<dbReference type="CDD" id="cd00293">
    <property type="entry name" value="USP-like"/>
    <property type="match status" value="1"/>
</dbReference>
<sequence length="277" mass="31947">MRKVIIPTDFSDNAYNAVRYAVSLFKEVDCTFYLVHTYTPAIYQSDYMLDSPGQFGLATLLQEQALERLKELRTKLENEFKNPRHQFVPHAAFNLLVDELRDMVEKENADLIIMGTKGATGAKEILLGTHAVHVIKKTNCPIIVVPPQFEYENPKEILFPTDYEIDYGEERFAQLLAIADDHISRFEVIHVSSGYDLTDKQLRNKAKLDELLGRRAHLFHEMPSQNVVAAINNFQLKNRINLLAMVRNKHTFFERLFLEPIIKKVGFHVTVPFMVIP</sequence>
<evidence type="ECO:0000313" key="4">
    <source>
        <dbReference type="Proteomes" id="UP000707206"/>
    </source>
</evidence>
<reference evidence="3" key="1">
    <citation type="submission" date="2019-07" db="EMBL/GenBank/DDBJ databases">
        <authorList>
            <person name="De-Chao Zhang Q."/>
        </authorList>
    </citation>
    <scope>NUCLEOTIDE SEQUENCE</scope>
    <source>
        <strain evidence="3">TP-CH-4</strain>
    </source>
</reference>
<dbReference type="RefSeq" id="WP_152572263.1">
    <property type="nucleotide sequence ID" value="NZ_VIKU02000001.1"/>
</dbReference>
<evidence type="ECO:0000256" key="1">
    <source>
        <dbReference type="ARBA" id="ARBA00008791"/>
    </source>
</evidence>
<accession>A0A967AP73</accession>
<dbReference type="Proteomes" id="UP000707206">
    <property type="component" value="Unassembled WGS sequence"/>
</dbReference>
<dbReference type="EMBL" id="VIKU02000001">
    <property type="protein sequence ID" value="NHF57729.1"/>
    <property type="molecule type" value="Genomic_DNA"/>
</dbReference>